<feature type="transmembrane region" description="Helical" evidence="8">
    <location>
        <begin position="250"/>
        <end position="271"/>
    </location>
</feature>
<dbReference type="Pfam" id="PF00528">
    <property type="entry name" value="BPD_transp_1"/>
    <property type="match status" value="1"/>
</dbReference>
<dbReference type="PANTHER" id="PTHR42929:SF1">
    <property type="entry name" value="INNER MEMBRANE ABC TRANSPORTER PERMEASE PROTEIN YDCU-RELATED"/>
    <property type="match status" value="1"/>
</dbReference>
<keyword evidence="4" id="KW-1003">Cell membrane</keyword>
<dbReference type="SUPFAM" id="SSF161098">
    <property type="entry name" value="MetI-like"/>
    <property type="match status" value="1"/>
</dbReference>
<feature type="transmembrane region" description="Helical" evidence="8">
    <location>
        <begin position="188"/>
        <end position="210"/>
    </location>
</feature>
<accession>A0AA42CF36</accession>
<comment type="similarity">
    <text evidence="2">Belongs to the binding-protein-dependent transport system permease family. CysTW subfamily.</text>
</comment>
<evidence type="ECO:0000256" key="8">
    <source>
        <dbReference type="RuleBase" id="RU363032"/>
    </source>
</evidence>
<evidence type="ECO:0000313" key="10">
    <source>
        <dbReference type="EMBL" id="MCW3474346.1"/>
    </source>
</evidence>
<dbReference type="EMBL" id="JAPDNT010000003">
    <property type="protein sequence ID" value="MCW3474346.1"/>
    <property type="molecule type" value="Genomic_DNA"/>
</dbReference>
<feature type="domain" description="ABC transmembrane type-1" evidence="9">
    <location>
        <begin position="56"/>
        <end position="269"/>
    </location>
</feature>
<dbReference type="GO" id="GO:0055085">
    <property type="term" value="P:transmembrane transport"/>
    <property type="evidence" value="ECO:0007669"/>
    <property type="project" value="InterPro"/>
</dbReference>
<dbReference type="PANTHER" id="PTHR42929">
    <property type="entry name" value="INNER MEMBRANE ABC TRANSPORTER PERMEASE PROTEIN YDCU-RELATED-RELATED"/>
    <property type="match status" value="1"/>
</dbReference>
<feature type="transmembrane region" description="Helical" evidence="8">
    <location>
        <begin position="139"/>
        <end position="168"/>
    </location>
</feature>
<dbReference type="RefSeq" id="WP_264712973.1">
    <property type="nucleotide sequence ID" value="NZ_JAPDNT010000003.1"/>
</dbReference>
<evidence type="ECO:0000256" key="3">
    <source>
        <dbReference type="ARBA" id="ARBA00022448"/>
    </source>
</evidence>
<dbReference type="AlphaFoldDB" id="A0AA42CF36"/>
<proteinExistence type="inferred from homology"/>
<evidence type="ECO:0000256" key="2">
    <source>
        <dbReference type="ARBA" id="ARBA00007069"/>
    </source>
</evidence>
<reference evidence="10" key="2">
    <citation type="submission" date="2022-10" db="EMBL/GenBank/DDBJ databases">
        <authorList>
            <person name="Trinh H.N."/>
        </authorList>
    </citation>
    <scope>NUCLEOTIDE SEQUENCE</scope>
    <source>
        <strain evidence="10">RN2-1</strain>
    </source>
</reference>
<dbReference type="Gene3D" id="1.10.3720.10">
    <property type="entry name" value="MetI-like"/>
    <property type="match status" value="1"/>
</dbReference>
<dbReference type="InterPro" id="IPR000515">
    <property type="entry name" value="MetI-like"/>
</dbReference>
<dbReference type="CDD" id="cd06261">
    <property type="entry name" value="TM_PBP2"/>
    <property type="match status" value="1"/>
</dbReference>
<evidence type="ECO:0000313" key="11">
    <source>
        <dbReference type="Proteomes" id="UP001165679"/>
    </source>
</evidence>
<dbReference type="PROSITE" id="PS50928">
    <property type="entry name" value="ABC_TM1"/>
    <property type="match status" value="1"/>
</dbReference>
<comment type="subcellular location">
    <subcellularLocation>
        <location evidence="1 8">Cell membrane</location>
        <topology evidence="1 8">Multi-pass membrane protein</topology>
    </subcellularLocation>
</comment>
<keyword evidence="5 8" id="KW-0812">Transmembrane</keyword>
<feature type="transmembrane region" description="Helical" evidence="8">
    <location>
        <begin position="110"/>
        <end position="127"/>
    </location>
</feature>
<name>A0AA42CF36_9PROT</name>
<reference evidence="10" key="1">
    <citation type="submission" date="2022-09" db="EMBL/GenBank/DDBJ databases">
        <title>Rhodovastum sp. nov. RN2-1 isolated from soil in Seongnam, South Korea.</title>
        <authorList>
            <person name="Le N.T."/>
        </authorList>
    </citation>
    <scope>NUCLEOTIDE SEQUENCE</scope>
    <source>
        <strain evidence="10">RN2-1</strain>
    </source>
</reference>
<evidence type="ECO:0000256" key="6">
    <source>
        <dbReference type="ARBA" id="ARBA00022989"/>
    </source>
</evidence>
<dbReference type="InterPro" id="IPR035906">
    <property type="entry name" value="MetI-like_sf"/>
</dbReference>
<gene>
    <name evidence="10" type="ORF">OL599_07105</name>
</gene>
<evidence type="ECO:0000256" key="5">
    <source>
        <dbReference type="ARBA" id="ARBA00022692"/>
    </source>
</evidence>
<feature type="transmembrane region" description="Helical" evidence="8">
    <location>
        <begin position="59"/>
        <end position="81"/>
    </location>
</feature>
<feature type="transmembrane region" description="Helical" evidence="8">
    <location>
        <begin position="217"/>
        <end position="238"/>
    </location>
</feature>
<keyword evidence="6 8" id="KW-1133">Transmembrane helix</keyword>
<evidence type="ECO:0000256" key="4">
    <source>
        <dbReference type="ARBA" id="ARBA00022475"/>
    </source>
</evidence>
<organism evidence="10 11">
    <name type="scientific">Limobrevibacterium gyesilva</name>
    <dbReference type="NCBI Taxonomy" id="2991712"/>
    <lineage>
        <taxon>Bacteria</taxon>
        <taxon>Pseudomonadati</taxon>
        <taxon>Pseudomonadota</taxon>
        <taxon>Alphaproteobacteria</taxon>
        <taxon>Acetobacterales</taxon>
        <taxon>Acetobacteraceae</taxon>
        <taxon>Limobrevibacterium</taxon>
    </lineage>
</organism>
<sequence>MKAPVAWLFIGAFLAVCATFLVAPTAMLAIQAVTGEDGFTLAYIETLGQYRYRVAFEHSLYLSLASATAGVVAGGLVAFAVLKPGAPAWLRSLVTSFSAVAANFAGVPLAFAFISTLGTLGLLTMLLKRIGLDLYDMGFSLFSITGLTLTYSYFQIPLMVIIITPAIAALRPSWREAAEILGATPGQYWRHVGLPVLAPSLIAAWILLFGNAFSAYATAYALTSGNIGLVTTEISAVLSGNVAADPQIGAALSVGMIVVMVTVLAISTAMTRRASRWTARS</sequence>
<evidence type="ECO:0000256" key="1">
    <source>
        <dbReference type="ARBA" id="ARBA00004651"/>
    </source>
</evidence>
<evidence type="ECO:0000256" key="7">
    <source>
        <dbReference type="ARBA" id="ARBA00023136"/>
    </source>
</evidence>
<protein>
    <submittedName>
        <fullName evidence="10">ABC transporter permease subunit</fullName>
    </submittedName>
</protein>
<keyword evidence="3 8" id="KW-0813">Transport</keyword>
<keyword evidence="11" id="KW-1185">Reference proteome</keyword>
<dbReference type="GO" id="GO:0005886">
    <property type="term" value="C:plasma membrane"/>
    <property type="evidence" value="ECO:0007669"/>
    <property type="project" value="UniProtKB-SubCell"/>
</dbReference>
<comment type="caution">
    <text evidence="10">The sequence shown here is derived from an EMBL/GenBank/DDBJ whole genome shotgun (WGS) entry which is preliminary data.</text>
</comment>
<evidence type="ECO:0000259" key="9">
    <source>
        <dbReference type="PROSITE" id="PS50928"/>
    </source>
</evidence>
<keyword evidence="7 8" id="KW-0472">Membrane</keyword>
<dbReference type="Proteomes" id="UP001165679">
    <property type="component" value="Unassembled WGS sequence"/>
</dbReference>